<name>A0AAD5WY17_9FUNG</name>
<dbReference type="EMBL" id="JADGJD010002931">
    <property type="protein sequence ID" value="KAJ3027039.1"/>
    <property type="molecule type" value="Genomic_DNA"/>
</dbReference>
<feature type="non-terminal residue" evidence="1">
    <location>
        <position position="170"/>
    </location>
</feature>
<comment type="caution">
    <text evidence="1">The sequence shown here is derived from an EMBL/GenBank/DDBJ whole genome shotgun (WGS) entry which is preliminary data.</text>
</comment>
<dbReference type="Pfam" id="PF08737">
    <property type="entry name" value="Rgp1"/>
    <property type="match status" value="1"/>
</dbReference>
<dbReference type="AlphaFoldDB" id="A0AAD5WY17"/>
<protein>
    <submittedName>
        <fullName evidence="1">Uncharacterized protein</fullName>
    </submittedName>
</protein>
<dbReference type="Proteomes" id="UP001212841">
    <property type="component" value="Unassembled WGS sequence"/>
</dbReference>
<feature type="non-terminal residue" evidence="1">
    <location>
        <position position="1"/>
    </location>
</feature>
<gene>
    <name evidence="1" type="ORF">HK097_006255</name>
</gene>
<evidence type="ECO:0000313" key="2">
    <source>
        <dbReference type="Proteomes" id="UP001212841"/>
    </source>
</evidence>
<reference evidence="1" key="1">
    <citation type="submission" date="2020-05" db="EMBL/GenBank/DDBJ databases">
        <title>Phylogenomic resolution of chytrid fungi.</title>
        <authorList>
            <person name="Stajich J.E."/>
            <person name="Amses K."/>
            <person name="Simmons R."/>
            <person name="Seto K."/>
            <person name="Myers J."/>
            <person name="Bonds A."/>
            <person name="Quandt C.A."/>
            <person name="Barry K."/>
            <person name="Liu P."/>
            <person name="Grigoriev I."/>
            <person name="Longcore J.E."/>
            <person name="James T.Y."/>
        </authorList>
    </citation>
    <scope>NUCLEOTIDE SEQUENCE</scope>
    <source>
        <strain evidence="1">JEL0318</strain>
    </source>
</reference>
<organism evidence="1 2">
    <name type="scientific">Rhizophlyctis rosea</name>
    <dbReference type="NCBI Taxonomy" id="64517"/>
    <lineage>
        <taxon>Eukaryota</taxon>
        <taxon>Fungi</taxon>
        <taxon>Fungi incertae sedis</taxon>
        <taxon>Chytridiomycota</taxon>
        <taxon>Chytridiomycota incertae sedis</taxon>
        <taxon>Chytridiomycetes</taxon>
        <taxon>Rhizophlyctidales</taxon>
        <taxon>Rhizophlyctidaceae</taxon>
        <taxon>Rhizophlyctis</taxon>
    </lineage>
</organism>
<evidence type="ECO:0000313" key="1">
    <source>
        <dbReference type="EMBL" id="KAJ3027039.1"/>
    </source>
</evidence>
<dbReference type="InterPro" id="IPR014848">
    <property type="entry name" value="Rgp1"/>
</dbReference>
<accession>A0AAD5WY17</accession>
<proteinExistence type="predicted"/>
<sequence length="170" mass="18932">TFDICKNNEHVAKLSLMRNTYRLGETINGIIDFGKSFVPCFQVSMFLETTEQLEPGFAVSKPKRQLQRVTKKVVAESHRMTLNVRRMGVALSIPSGLTPEFKTSSFGLSYSLRLEFITSSSTSSVGSHADLYSRTGVVDPSFEHRFAGKDVEVEAFDCVIPLRVFPSRSG</sequence>
<keyword evidence="2" id="KW-1185">Reference proteome</keyword>
<dbReference type="PANTHER" id="PTHR12507">
    <property type="entry name" value="REDUCED GROWTH PHENOTYPE 1 RGP1, YEAST -RELATED"/>
    <property type="match status" value="1"/>
</dbReference>